<dbReference type="GO" id="GO:0003677">
    <property type="term" value="F:DNA binding"/>
    <property type="evidence" value="ECO:0007669"/>
    <property type="project" value="UniProtKB-KW"/>
</dbReference>
<evidence type="ECO:0000313" key="1">
    <source>
        <dbReference type="EMBL" id="EFE79371.2"/>
    </source>
</evidence>
<dbReference type="Proteomes" id="UP000003986">
    <property type="component" value="Unassembled WGS sequence"/>
</dbReference>
<dbReference type="EMBL" id="DS999644">
    <property type="protein sequence ID" value="EFE79371.2"/>
    <property type="molecule type" value="Genomic_DNA"/>
</dbReference>
<dbReference type="SUPFAM" id="SSF159501">
    <property type="entry name" value="EreA/ChaN-like"/>
    <property type="match status" value="1"/>
</dbReference>
<dbReference type="Gene3D" id="3.40.1660.10">
    <property type="entry name" value="EreA-like (biosynthetic domain)"/>
    <property type="match status" value="1"/>
</dbReference>
<dbReference type="Gene3D" id="1.20.1440.30">
    <property type="entry name" value="Biosynthetic Protein domain"/>
    <property type="match status" value="1"/>
</dbReference>
<reference evidence="2" key="2">
    <citation type="submission" date="2008-12" db="EMBL/GenBank/DDBJ databases">
        <title>Annotation of Streptomyces roseosporus strain NRRL 15998.</title>
        <authorList>
            <consortium name="The Broad Institute Genome Sequencing Platform"/>
            <consortium name="Broad Institute Microbial Sequencing Center"/>
            <person name="Fischbach M."/>
            <person name="Ward D."/>
            <person name="Young S."/>
            <person name="Kodira C.D."/>
            <person name="Zeng Q."/>
            <person name="Koehrsen M."/>
            <person name="Godfrey P."/>
            <person name="Alvarado L."/>
            <person name="Berlin A.M."/>
            <person name="Borenstein D."/>
            <person name="Chen Z."/>
            <person name="Engels R."/>
            <person name="Freedman E."/>
            <person name="Gellesch M."/>
            <person name="Goldberg J."/>
            <person name="Griggs A."/>
            <person name="Gujja S."/>
            <person name="Heiman D.I."/>
            <person name="Hepburn T.A."/>
            <person name="Howarth C."/>
            <person name="Jen D."/>
            <person name="Larson L."/>
            <person name="Lewis B."/>
            <person name="Mehta T."/>
            <person name="Park D."/>
            <person name="Pearson M."/>
            <person name="Roberts A."/>
            <person name="Saif S."/>
            <person name="Shea T.D."/>
            <person name="Shenoy N."/>
            <person name="Sisk P."/>
            <person name="Stolte C."/>
            <person name="Sykes S.N."/>
            <person name="Walk T."/>
            <person name="White J."/>
            <person name="Yandava C."/>
            <person name="Straight P."/>
            <person name="Clardy J."/>
            <person name="Hung D."/>
            <person name="Kolter R."/>
            <person name="Mekalanos J."/>
            <person name="Walker S."/>
            <person name="Walsh C.T."/>
            <person name="Wieland B.L.C."/>
            <person name="Ilzarbe M."/>
            <person name="Galagan J."/>
            <person name="Nusbaum C."/>
            <person name="Birren B."/>
        </authorList>
    </citation>
    <scope>NUCLEOTIDE SEQUENCE [LARGE SCALE GENOMIC DNA]</scope>
    <source>
        <strain evidence="2">NRRL 15998</strain>
    </source>
</reference>
<proteinExistence type="predicted"/>
<dbReference type="PIRSF" id="PIRSF036794">
    <property type="entry name" value="UCP_erythr_ester"/>
    <property type="match status" value="1"/>
</dbReference>
<dbReference type="CDD" id="cd14728">
    <property type="entry name" value="Ere-like"/>
    <property type="match status" value="1"/>
</dbReference>
<protein>
    <submittedName>
        <fullName evidence="1">HTH DNA-binding domain-containing protein</fullName>
    </submittedName>
</protein>
<dbReference type="AlphaFoldDB" id="D6AK12"/>
<organism evidence="1 2">
    <name type="scientific">Streptomyces filamentosus NRRL 15998</name>
    <dbReference type="NCBI Taxonomy" id="457431"/>
    <lineage>
        <taxon>Bacteria</taxon>
        <taxon>Bacillati</taxon>
        <taxon>Actinomycetota</taxon>
        <taxon>Actinomycetes</taxon>
        <taxon>Kitasatosporales</taxon>
        <taxon>Streptomycetaceae</taxon>
        <taxon>Streptomyces</taxon>
    </lineage>
</organism>
<dbReference type="InterPro" id="IPR007815">
    <property type="entry name" value="Emycin_Estase"/>
</dbReference>
<gene>
    <name evidence="1" type="ORF">SSGG_06738</name>
</gene>
<name>D6AK12_STRFL</name>
<dbReference type="PANTHER" id="PTHR31299:SF0">
    <property type="entry name" value="ESTERASE, PUTATIVE (AFU_ORTHOLOGUE AFUA_1G05850)-RELATED"/>
    <property type="match status" value="1"/>
</dbReference>
<dbReference type="PANTHER" id="PTHR31299">
    <property type="entry name" value="ESTERASE, PUTATIVE (AFU_ORTHOLOGUE AFUA_1G05850)-RELATED"/>
    <property type="match status" value="1"/>
</dbReference>
<sequence>MEAMANDIKDIAHAVEAASVMRLFASPPRMLTLGEPTHGVDAPLRLRNALFRQLVEQEGYRTVAVESDCVAGLLVDDYVTTGAGALDDVLARGFSHGLGASAANRELVCWMRAFNDGRPASDQVRFAGFDGPLEMAWAASPRETLTALHRTLSFHVDPGLIPCTADTLDRLLGPDDRWTDSAAMWDPSASFGRSAEAGELRLLADDLGALLHAWAPHLVAATSRDAFDRARLWARASSGLLRYHHGMADASPSRLARLTGLRDQMMADNLLALAERGPVLVHAHNSHLQRDISSMRMGGQRLEWWSAGAIVHTCLGEEYGFLATAFGTMRHQGVDVPPPDTLEGALYALPAETWLVDASEAAAALTTTDPVRRTSPYFGYAPLEPAQLARIDGIVFMKDVPED</sequence>
<accession>D6AK12</accession>
<dbReference type="Pfam" id="PF05139">
    <property type="entry name" value="Erythro_esteras"/>
    <property type="match status" value="1"/>
</dbReference>
<dbReference type="Gene3D" id="3.30.1870.10">
    <property type="entry name" value="EreA-like, domain 2"/>
    <property type="match status" value="1"/>
</dbReference>
<dbReference type="InterPro" id="IPR052036">
    <property type="entry name" value="Hydrolase/PRTase-associated"/>
</dbReference>
<keyword evidence="1" id="KW-0238">DNA-binding</keyword>
<reference evidence="2" key="1">
    <citation type="submission" date="2008-10" db="EMBL/GenBank/DDBJ databases">
        <authorList>
            <person name="Molnar K."/>
        </authorList>
    </citation>
    <scope>NUCLEOTIDE SEQUENCE [LARGE SCALE GENOMIC DNA]</scope>
    <source>
        <strain evidence="2">NRRL 15998</strain>
    </source>
</reference>
<dbReference type="GO" id="GO:0046677">
    <property type="term" value="P:response to antibiotic"/>
    <property type="evidence" value="ECO:0007669"/>
    <property type="project" value="InterPro"/>
</dbReference>
<dbReference type="InterPro" id="IPR014622">
    <property type="entry name" value="UCP036794_erythomycin"/>
</dbReference>
<evidence type="ECO:0000313" key="2">
    <source>
        <dbReference type="Proteomes" id="UP000003986"/>
    </source>
</evidence>